<keyword evidence="7" id="KW-1133">Transmembrane helix</keyword>
<dbReference type="GO" id="GO:0030313">
    <property type="term" value="C:cell envelope"/>
    <property type="evidence" value="ECO:0007669"/>
    <property type="project" value="UniProtKB-SubCell"/>
</dbReference>
<evidence type="ECO:0000256" key="6">
    <source>
        <dbReference type="SAM" id="MobiDB-lite"/>
    </source>
</evidence>
<evidence type="ECO:0000259" key="8">
    <source>
        <dbReference type="PROSITE" id="PS51352"/>
    </source>
</evidence>
<dbReference type="SUPFAM" id="SSF52833">
    <property type="entry name" value="Thioredoxin-like"/>
    <property type="match status" value="1"/>
</dbReference>
<evidence type="ECO:0000256" key="5">
    <source>
        <dbReference type="ARBA" id="ARBA00023284"/>
    </source>
</evidence>
<protein>
    <submittedName>
        <fullName evidence="9">Thiol:disulfide interchange protein</fullName>
    </submittedName>
</protein>
<dbReference type="PANTHER" id="PTHR42852">
    <property type="entry name" value="THIOL:DISULFIDE INTERCHANGE PROTEIN DSBE"/>
    <property type="match status" value="1"/>
</dbReference>
<keyword evidence="7" id="KW-0472">Membrane</keyword>
<dbReference type="GO" id="GO:0017004">
    <property type="term" value="P:cytochrome complex assembly"/>
    <property type="evidence" value="ECO:0007669"/>
    <property type="project" value="UniProtKB-KW"/>
</dbReference>
<gene>
    <name evidence="9" type="ORF">C7Y72_18910</name>
</gene>
<evidence type="ECO:0000256" key="2">
    <source>
        <dbReference type="ARBA" id="ARBA00022748"/>
    </source>
</evidence>
<dbReference type="InterPro" id="IPR013766">
    <property type="entry name" value="Thioredoxin_domain"/>
</dbReference>
<dbReference type="Gene3D" id="3.40.30.10">
    <property type="entry name" value="Glutaredoxin"/>
    <property type="match status" value="1"/>
</dbReference>
<evidence type="ECO:0000256" key="7">
    <source>
        <dbReference type="SAM" id="Phobius"/>
    </source>
</evidence>
<dbReference type="GO" id="GO:0016209">
    <property type="term" value="F:antioxidant activity"/>
    <property type="evidence" value="ECO:0007669"/>
    <property type="project" value="InterPro"/>
</dbReference>
<evidence type="ECO:0000256" key="4">
    <source>
        <dbReference type="ARBA" id="ARBA00023157"/>
    </source>
</evidence>
<dbReference type="PANTHER" id="PTHR42852:SF6">
    <property type="entry name" value="THIOL:DISULFIDE INTERCHANGE PROTEIN DSBE"/>
    <property type="match status" value="1"/>
</dbReference>
<dbReference type="Pfam" id="PF00578">
    <property type="entry name" value="AhpC-TSA"/>
    <property type="match status" value="1"/>
</dbReference>
<feature type="compositionally biased region" description="Basic and acidic residues" evidence="6">
    <location>
        <begin position="55"/>
        <end position="65"/>
    </location>
</feature>
<dbReference type="PROSITE" id="PS00194">
    <property type="entry name" value="THIOREDOXIN_1"/>
    <property type="match status" value="1"/>
</dbReference>
<dbReference type="InterPro" id="IPR017937">
    <property type="entry name" value="Thioredoxin_CS"/>
</dbReference>
<dbReference type="CDD" id="cd02966">
    <property type="entry name" value="TlpA_like_family"/>
    <property type="match status" value="1"/>
</dbReference>
<organism evidence="9 10">
    <name type="scientific">Paraconexibacter algicola</name>
    <dbReference type="NCBI Taxonomy" id="2133960"/>
    <lineage>
        <taxon>Bacteria</taxon>
        <taxon>Bacillati</taxon>
        <taxon>Actinomycetota</taxon>
        <taxon>Thermoleophilia</taxon>
        <taxon>Solirubrobacterales</taxon>
        <taxon>Paraconexibacteraceae</taxon>
        <taxon>Paraconexibacter</taxon>
    </lineage>
</organism>
<feature type="transmembrane region" description="Helical" evidence="7">
    <location>
        <begin position="20"/>
        <end position="40"/>
    </location>
</feature>
<dbReference type="Proteomes" id="UP000240739">
    <property type="component" value="Unassembled WGS sequence"/>
</dbReference>
<accession>A0A2T4UE61</accession>
<dbReference type="EMBL" id="PYYB01000003">
    <property type="protein sequence ID" value="PTL55702.1"/>
    <property type="molecule type" value="Genomic_DNA"/>
</dbReference>
<keyword evidence="7" id="KW-0812">Transmembrane</keyword>
<reference evidence="9 10" key="1">
    <citation type="submission" date="2018-03" db="EMBL/GenBank/DDBJ databases">
        <title>Aquarubrobacter algicola gen. nov., sp. nov., a novel actinobacterium isolated from shallow eutrophic lake during the end of cyanobacterial harmful algal blooms.</title>
        <authorList>
            <person name="Chun S.J."/>
        </authorList>
    </citation>
    <scope>NUCLEOTIDE SEQUENCE [LARGE SCALE GENOMIC DNA]</scope>
    <source>
        <strain evidence="9 10">Seoho-28</strain>
    </source>
</reference>
<evidence type="ECO:0000256" key="1">
    <source>
        <dbReference type="ARBA" id="ARBA00004196"/>
    </source>
</evidence>
<feature type="region of interest" description="Disordered" evidence="6">
    <location>
        <begin position="55"/>
        <end position="75"/>
    </location>
</feature>
<dbReference type="PROSITE" id="PS51352">
    <property type="entry name" value="THIOREDOXIN_2"/>
    <property type="match status" value="1"/>
</dbReference>
<dbReference type="AlphaFoldDB" id="A0A2T4UE61"/>
<keyword evidence="5" id="KW-0676">Redox-active center</keyword>
<dbReference type="InterPro" id="IPR000866">
    <property type="entry name" value="AhpC/TSA"/>
</dbReference>
<evidence type="ECO:0000313" key="9">
    <source>
        <dbReference type="EMBL" id="PTL55702.1"/>
    </source>
</evidence>
<keyword evidence="3" id="KW-0735">Signal-anchor</keyword>
<keyword evidence="10" id="KW-1185">Reference proteome</keyword>
<evidence type="ECO:0000313" key="10">
    <source>
        <dbReference type="Proteomes" id="UP000240739"/>
    </source>
</evidence>
<dbReference type="InterPro" id="IPR036249">
    <property type="entry name" value="Thioredoxin-like_sf"/>
</dbReference>
<comment type="subcellular location">
    <subcellularLocation>
        <location evidence="1">Cell envelope</location>
    </subcellularLocation>
</comment>
<sequence>MRRRSGSPRATLEDVKRPAVPALVIAVAALLVGLLTYGLVAGGTDTTLDDAVARGDRPAAPEATRELPLNDGSGTRSLADERGKIVVLNFWASWCEPCKDEAPVLEKIHRRLSDAGKGMVLGALFDDAIADARAFEREFGLTYPSMRDVDSELYKGFGGTGVPETFVLDPAGRVTAVSRGQVSEAFLDEALRKLGA</sequence>
<dbReference type="GO" id="GO:0016491">
    <property type="term" value="F:oxidoreductase activity"/>
    <property type="evidence" value="ECO:0007669"/>
    <property type="project" value="InterPro"/>
</dbReference>
<proteinExistence type="predicted"/>
<keyword evidence="2" id="KW-0201">Cytochrome c-type biogenesis</keyword>
<dbReference type="InterPro" id="IPR050553">
    <property type="entry name" value="Thioredoxin_ResA/DsbE_sf"/>
</dbReference>
<comment type="caution">
    <text evidence="9">The sequence shown here is derived from an EMBL/GenBank/DDBJ whole genome shotgun (WGS) entry which is preliminary data.</text>
</comment>
<name>A0A2T4UE61_9ACTN</name>
<evidence type="ECO:0000256" key="3">
    <source>
        <dbReference type="ARBA" id="ARBA00022968"/>
    </source>
</evidence>
<keyword evidence="4" id="KW-1015">Disulfide bond</keyword>
<feature type="domain" description="Thioredoxin" evidence="8">
    <location>
        <begin position="56"/>
        <end position="196"/>
    </location>
</feature>